<evidence type="ECO:0000313" key="1">
    <source>
        <dbReference type="EMBL" id="MDJ1498314.1"/>
    </source>
</evidence>
<sequence length="50" mass="5592">MFSKKNKQMQTGYDTLQTASNVKAAFPTTFDPIKKVSLQEVLLKQASTID</sequence>
<reference evidence="1 2" key="1">
    <citation type="submission" date="2023-05" db="EMBL/GenBank/DDBJ databases">
        <authorList>
            <person name="Zhang X."/>
        </authorList>
    </citation>
    <scope>NUCLEOTIDE SEQUENCE [LARGE SCALE GENOMIC DNA]</scope>
    <source>
        <strain evidence="1 2">DM2B3-1</strain>
    </source>
</reference>
<dbReference type="EMBL" id="JASJOT010000044">
    <property type="protein sequence ID" value="MDJ1498314.1"/>
    <property type="molecule type" value="Genomic_DNA"/>
</dbReference>
<keyword evidence="2" id="KW-1185">Reference proteome</keyword>
<evidence type="ECO:0000313" key="2">
    <source>
        <dbReference type="Proteomes" id="UP001228581"/>
    </source>
</evidence>
<organism evidence="1 2">
    <name type="scientific">Xanthocytophaga flava</name>
    <dbReference type="NCBI Taxonomy" id="3048013"/>
    <lineage>
        <taxon>Bacteria</taxon>
        <taxon>Pseudomonadati</taxon>
        <taxon>Bacteroidota</taxon>
        <taxon>Cytophagia</taxon>
        <taxon>Cytophagales</taxon>
        <taxon>Rhodocytophagaceae</taxon>
        <taxon>Xanthocytophaga</taxon>
    </lineage>
</organism>
<accession>A0ABT7CX21</accession>
<dbReference type="Proteomes" id="UP001228581">
    <property type="component" value="Unassembled WGS sequence"/>
</dbReference>
<proteinExistence type="predicted"/>
<name>A0ABT7CX21_9BACT</name>
<dbReference type="RefSeq" id="WP_314004639.1">
    <property type="nucleotide sequence ID" value="NZ_JASJOT010000044.1"/>
</dbReference>
<gene>
    <name evidence="1" type="ORF">QNI19_35600</name>
</gene>
<comment type="caution">
    <text evidence="1">The sequence shown here is derived from an EMBL/GenBank/DDBJ whole genome shotgun (WGS) entry which is preliminary data.</text>
</comment>
<protein>
    <submittedName>
        <fullName evidence="1">Uncharacterized protein</fullName>
    </submittedName>
</protein>